<sequence length="61" mass="7059">MLASSGEIIIPKQSFRSEWKKVLQNVVLGLQFSGYTPKKLIGMERLIKEYELLEREGILYS</sequence>
<keyword evidence="2" id="KW-1185">Reference proteome</keyword>
<dbReference type="EMBL" id="JAGGLB010000016">
    <property type="protein sequence ID" value="MBP1992922.1"/>
    <property type="molecule type" value="Genomic_DNA"/>
</dbReference>
<gene>
    <name evidence="1" type="ORF">J2Z66_004539</name>
</gene>
<evidence type="ECO:0000313" key="2">
    <source>
        <dbReference type="Proteomes" id="UP001519287"/>
    </source>
</evidence>
<dbReference type="Proteomes" id="UP001519287">
    <property type="component" value="Unassembled WGS sequence"/>
</dbReference>
<protein>
    <submittedName>
        <fullName evidence="1">ABC-type nitrate/sulfonate/bicarbonate transport system ATPase subunit</fullName>
    </submittedName>
</protein>
<comment type="caution">
    <text evidence="1">The sequence shown here is derived from an EMBL/GenBank/DDBJ whole genome shotgun (WGS) entry which is preliminary data.</text>
</comment>
<evidence type="ECO:0000313" key="1">
    <source>
        <dbReference type="EMBL" id="MBP1992922.1"/>
    </source>
</evidence>
<dbReference type="RefSeq" id="WP_209974363.1">
    <property type="nucleotide sequence ID" value="NZ_JAGGLB010000016.1"/>
</dbReference>
<organism evidence="1 2">
    <name type="scientific">Paenibacillus eucommiae</name>
    <dbReference type="NCBI Taxonomy" id="1355755"/>
    <lineage>
        <taxon>Bacteria</taxon>
        <taxon>Bacillati</taxon>
        <taxon>Bacillota</taxon>
        <taxon>Bacilli</taxon>
        <taxon>Bacillales</taxon>
        <taxon>Paenibacillaceae</taxon>
        <taxon>Paenibacillus</taxon>
    </lineage>
</organism>
<name>A0ABS4IZA5_9BACL</name>
<reference evidence="1 2" key="1">
    <citation type="submission" date="2021-03" db="EMBL/GenBank/DDBJ databases">
        <title>Genomic Encyclopedia of Type Strains, Phase IV (KMG-IV): sequencing the most valuable type-strain genomes for metagenomic binning, comparative biology and taxonomic classification.</title>
        <authorList>
            <person name="Goeker M."/>
        </authorList>
    </citation>
    <scope>NUCLEOTIDE SEQUENCE [LARGE SCALE GENOMIC DNA]</scope>
    <source>
        <strain evidence="1 2">DSM 26048</strain>
    </source>
</reference>
<proteinExistence type="predicted"/>
<accession>A0ABS4IZA5</accession>